<dbReference type="Proteomes" id="UP000186868">
    <property type="component" value="Unassembled WGS sequence"/>
</dbReference>
<dbReference type="AlphaFoldDB" id="A0A1U7HE82"/>
<proteinExistence type="predicted"/>
<dbReference type="STRING" id="1921803.NIES593_14565"/>
<gene>
    <name evidence="1" type="ORF">NIES593_14565</name>
</gene>
<evidence type="ECO:0000313" key="2">
    <source>
        <dbReference type="Proteomes" id="UP000186868"/>
    </source>
</evidence>
<dbReference type="EMBL" id="MRCB01000017">
    <property type="protein sequence ID" value="OKH21886.1"/>
    <property type="molecule type" value="Genomic_DNA"/>
</dbReference>
<comment type="caution">
    <text evidence="1">The sequence shown here is derived from an EMBL/GenBank/DDBJ whole genome shotgun (WGS) entry which is preliminary data.</text>
</comment>
<name>A0A1U7HE82_9CYAN</name>
<accession>A0A1U7HE82</accession>
<sequence length="79" mass="9147">MSCSEQSSFICKRSHYYESYPDSASPKLVVMVQWGWNYFTRGRGARLVTGEDTLLALKQCILLIEYLFRKSRGNAQGRF</sequence>
<evidence type="ECO:0000313" key="1">
    <source>
        <dbReference type="EMBL" id="OKH21886.1"/>
    </source>
</evidence>
<protein>
    <submittedName>
        <fullName evidence="1">Uncharacterized protein</fullName>
    </submittedName>
</protein>
<dbReference type="OrthoDB" id="9781621at2"/>
<organism evidence="1 2">
    <name type="scientific">Hydrococcus rivularis NIES-593</name>
    <dbReference type="NCBI Taxonomy" id="1921803"/>
    <lineage>
        <taxon>Bacteria</taxon>
        <taxon>Bacillati</taxon>
        <taxon>Cyanobacteriota</taxon>
        <taxon>Cyanophyceae</taxon>
        <taxon>Pleurocapsales</taxon>
        <taxon>Hydrococcaceae</taxon>
        <taxon>Hydrococcus</taxon>
    </lineage>
</organism>
<reference evidence="1 2" key="1">
    <citation type="submission" date="2016-11" db="EMBL/GenBank/DDBJ databases">
        <title>Draft Genome Sequences of Nine Cyanobacterial Strains from Diverse Habitats.</title>
        <authorList>
            <person name="Zhu T."/>
            <person name="Hou S."/>
            <person name="Lu X."/>
            <person name="Hess W.R."/>
        </authorList>
    </citation>
    <scope>NUCLEOTIDE SEQUENCE [LARGE SCALE GENOMIC DNA]</scope>
    <source>
        <strain evidence="1 2">NIES-593</strain>
    </source>
</reference>
<keyword evidence="2" id="KW-1185">Reference proteome</keyword>